<feature type="domain" description="Polysaccharide export protein N-terminal" evidence="3">
    <location>
        <begin position="119"/>
        <end position="174"/>
    </location>
</feature>
<name>A0A7X9P1M3_9BACT</name>
<evidence type="ECO:0000259" key="3">
    <source>
        <dbReference type="Pfam" id="PF02563"/>
    </source>
</evidence>
<dbReference type="Pfam" id="PF02563">
    <property type="entry name" value="Poly_export"/>
    <property type="match status" value="1"/>
</dbReference>
<gene>
    <name evidence="4" type="ORF">HHU12_07985</name>
</gene>
<feature type="transmembrane region" description="Helical" evidence="2">
    <location>
        <begin position="288"/>
        <end position="305"/>
    </location>
</feature>
<evidence type="ECO:0000256" key="1">
    <source>
        <dbReference type="ARBA" id="ARBA00022729"/>
    </source>
</evidence>
<evidence type="ECO:0000256" key="2">
    <source>
        <dbReference type="SAM" id="Phobius"/>
    </source>
</evidence>
<proteinExistence type="predicted"/>
<dbReference type="PANTHER" id="PTHR33619:SF3">
    <property type="entry name" value="POLYSACCHARIDE EXPORT PROTEIN GFCE-RELATED"/>
    <property type="match status" value="1"/>
</dbReference>
<dbReference type="PROSITE" id="PS51257">
    <property type="entry name" value="PROKAR_LIPOPROTEIN"/>
    <property type="match status" value="1"/>
</dbReference>
<sequence length="312" mass="34404">MKHFKKVIQQFNFTSLITLLLLVSLSSCSIKKSILFKTDKSINEEVFLDAQQSALHNYVINIDDKIAMSVFTNNGEAIVDPNGDYLQPEQALKKSNGNANLNGNNGNMLENPNSAFNMTIRENGDEPKNYLIQSDSLVVLPLIGPINLVGLTLDEANKILAKKYSEFYLDPYVVTNYINKKVIVMGATGASIIPLRTEHMTLLDVISQATLSGQSSGNNGVPVQNDIMATNIRMIRPDPVYGLNKPAVQLIDLSTIQGMAKANLNVMPNDIIYIEPRRKSDTRNLQDVTLMVSVISSVVSLYLLIQQISTGN</sequence>
<dbReference type="PANTHER" id="PTHR33619">
    <property type="entry name" value="POLYSACCHARIDE EXPORT PROTEIN GFCE-RELATED"/>
    <property type="match status" value="1"/>
</dbReference>
<organism evidence="4 5">
    <name type="scientific">Flammeovirga aprica JL-4</name>
    <dbReference type="NCBI Taxonomy" id="694437"/>
    <lineage>
        <taxon>Bacteria</taxon>
        <taxon>Pseudomonadati</taxon>
        <taxon>Bacteroidota</taxon>
        <taxon>Cytophagia</taxon>
        <taxon>Cytophagales</taxon>
        <taxon>Flammeovirgaceae</taxon>
        <taxon>Flammeovirga</taxon>
    </lineage>
</organism>
<dbReference type="AlphaFoldDB" id="A0A7X9P1M3"/>
<comment type="caution">
    <text evidence="4">The sequence shown here is derived from an EMBL/GenBank/DDBJ whole genome shotgun (WGS) entry which is preliminary data.</text>
</comment>
<evidence type="ECO:0000313" key="4">
    <source>
        <dbReference type="EMBL" id="NME67899.1"/>
    </source>
</evidence>
<keyword evidence="5" id="KW-1185">Reference proteome</keyword>
<dbReference type="EMBL" id="JABANE010000016">
    <property type="protein sequence ID" value="NME67899.1"/>
    <property type="molecule type" value="Genomic_DNA"/>
</dbReference>
<keyword evidence="2" id="KW-1133">Transmembrane helix</keyword>
<reference evidence="4 5" key="1">
    <citation type="submission" date="2020-04" db="EMBL/GenBank/DDBJ databases">
        <title>Flammeovirga sp. SR4, a novel species isolated from seawater.</title>
        <authorList>
            <person name="Wang X."/>
        </authorList>
    </citation>
    <scope>NUCLEOTIDE SEQUENCE [LARGE SCALE GENOMIC DNA]</scope>
    <source>
        <strain evidence="4 5">ATCC 23126</strain>
    </source>
</reference>
<dbReference type="GO" id="GO:0015159">
    <property type="term" value="F:polysaccharide transmembrane transporter activity"/>
    <property type="evidence" value="ECO:0007669"/>
    <property type="project" value="InterPro"/>
</dbReference>
<keyword evidence="1" id="KW-0732">Signal</keyword>
<accession>A0A7X9P1M3</accession>
<dbReference type="InterPro" id="IPR049712">
    <property type="entry name" value="Poly_export"/>
</dbReference>
<protein>
    <recommendedName>
        <fullName evidence="3">Polysaccharide export protein N-terminal domain-containing protein</fullName>
    </recommendedName>
</protein>
<keyword evidence="2" id="KW-0472">Membrane</keyword>
<dbReference type="Proteomes" id="UP000576082">
    <property type="component" value="Unassembled WGS sequence"/>
</dbReference>
<keyword evidence="2" id="KW-0812">Transmembrane</keyword>
<dbReference type="RefSeq" id="WP_169656218.1">
    <property type="nucleotide sequence ID" value="NZ_JABANE010000016.1"/>
</dbReference>
<dbReference type="Gene3D" id="3.10.560.10">
    <property type="entry name" value="Outer membrane lipoprotein wza domain like"/>
    <property type="match status" value="1"/>
</dbReference>
<evidence type="ECO:0000313" key="5">
    <source>
        <dbReference type="Proteomes" id="UP000576082"/>
    </source>
</evidence>
<dbReference type="InterPro" id="IPR003715">
    <property type="entry name" value="Poly_export_N"/>
</dbReference>